<dbReference type="Proteomes" id="UP000182841">
    <property type="component" value="Unassembled WGS sequence"/>
</dbReference>
<dbReference type="FunFam" id="3.30.450.20:FF:000120">
    <property type="entry name" value="PAS domain S-box protein"/>
    <property type="match status" value="1"/>
</dbReference>
<dbReference type="Gene3D" id="3.60.40.10">
    <property type="entry name" value="PPM-type phosphatase domain"/>
    <property type="match status" value="1"/>
</dbReference>
<accession>A0A1H9R796</accession>
<dbReference type="GO" id="GO:0046872">
    <property type="term" value="F:metal ion binding"/>
    <property type="evidence" value="ECO:0007669"/>
    <property type="project" value="UniProtKB-KW"/>
</dbReference>
<dbReference type="NCBIfam" id="TIGR00229">
    <property type="entry name" value="sensory_box"/>
    <property type="match status" value="2"/>
</dbReference>
<evidence type="ECO:0000256" key="6">
    <source>
        <dbReference type="ARBA" id="ARBA00022777"/>
    </source>
</evidence>
<feature type="domain" description="PPM-type phosphatase" evidence="18">
    <location>
        <begin position="482"/>
        <end position="692"/>
    </location>
</feature>
<dbReference type="InterPro" id="IPR001932">
    <property type="entry name" value="PPM-type_phosphatase-like_dom"/>
</dbReference>
<keyword evidence="8" id="KW-0067">ATP-binding</keyword>
<evidence type="ECO:0000256" key="12">
    <source>
        <dbReference type="ARBA" id="ARBA00047761"/>
    </source>
</evidence>
<evidence type="ECO:0000313" key="19">
    <source>
        <dbReference type="EMBL" id="SER68614.1"/>
    </source>
</evidence>
<sequence>MTNREEPPEGDTGGVPGVSLSPPGGLLDVLAVGAVLLDEQGRIVLWSPQAEQLFGYSAAEALGRHAAPLLVPEQNTALVLRLFDEVIREGKSWAGVFPVVCKDGHTRQLEFRNMRLHDDQGARYALALVTDRAALREVERDLAFSTLLIRQSPMGIAVMDTDLRYVSVNPALTRLDGVDEEGHLGRTVRDVLPPTHAREADPVLRRVLETGEPVIDREVLGSETPGGRGHAWSVSVYRLDDSGGHPLGLSISVTDITARHQAALQAELARERLSHLAEASVRIGTTLDLEQTARELAEITVPELADIAAVDVLDAAVRDRPAGISAEGTATFRALALVAGYPTVAVEAADPTGQVARYGAERLVTRCVATGQPVAVPAVQDEDLGRIARDEHAAGLLAKAGVHSYLAVPLIARGEVLGALDLKRTRNPKPFDHDDTILACELAGRAAVCIDNARLYRQQRSIALMLQRSLLPTPATASTRLRIASRYQPAGAHSEIGGDWFDVLELVEDRTALVVGDVMGSGINAAATMGRLRTATQTLARLALQPTEVLHHLDQITTGLDPYFATCLYAVYDPRENRCRIASAGHLPPVLVPARGEPRLVEVSPGTPLGVGGGTHSTVSVDLHPGDLLVLYTDGLIETRRDDIEDRLEVLLGLLRPVAGSGDSLEQTCDLLLEALRNPENHDDVALLLVSPTE</sequence>
<comment type="function">
    <text evidence="13">Primarily acts as an independent SigF regulator that is sensitive to the osmosensory signal, mediating the cross talk of PknD with the SigF regulon. Possesses both phosphatase and kinase activities. The kinase domain functions as a classic anti-sigma factor-like kinase to phosphorylate the anti-anti-sigma factor domain at the canonical regulatory site, and the phosphatase domain antagonizes this activity.</text>
</comment>
<dbReference type="EMBL" id="FOGO01000003">
    <property type="protein sequence ID" value="SER68614.1"/>
    <property type="molecule type" value="Genomic_DNA"/>
</dbReference>
<keyword evidence="5" id="KW-0547">Nucleotide-binding</keyword>
<evidence type="ECO:0000256" key="2">
    <source>
        <dbReference type="ARBA" id="ARBA00022553"/>
    </source>
</evidence>
<feature type="region of interest" description="Disordered" evidence="16">
    <location>
        <begin position="1"/>
        <end position="20"/>
    </location>
</feature>
<evidence type="ECO:0000256" key="13">
    <source>
        <dbReference type="ARBA" id="ARBA00056274"/>
    </source>
</evidence>
<dbReference type="InterPro" id="IPR000014">
    <property type="entry name" value="PAS"/>
</dbReference>
<dbReference type="SUPFAM" id="SSF55785">
    <property type="entry name" value="PYP-like sensor domain (PAS domain)"/>
    <property type="match status" value="2"/>
</dbReference>
<evidence type="ECO:0000256" key="15">
    <source>
        <dbReference type="ARBA" id="ARBA00081350"/>
    </source>
</evidence>
<evidence type="ECO:0000256" key="8">
    <source>
        <dbReference type="ARBA" id="ARBA00022840"/>
    </source>
</evidence>
<dbReference type="GO" id="GO:0016301">
    <property type="term" value="F:kinase activity"/>
    <property type="evidence" value="ECO:0007669"/>
    <property type="project" value="UniProtKB-KW"/>
</dbReference>
<dbReference type="SUPFAM" id="SSF81606">
    <property type="entry name" value="PP2C-like"/>
    <property type="match status" value="1"/>
</dbReference>
<comment type="catalytic activity">
    <reaction evidence="12">
        <text>O-phospho-L-seryl-[protein] + H2O = L-seryl-[protein] + phosphate</text>
        <dbReference type="Rhea" id="RHEA:20629"/>
        <dbReference type="Rhea" id="RHEA-COMP:9863"/>
        <dbReference type="Rhea" id="RHEA-COMP:11604"/>
        <dbReference type="ChEBI" id="CHEBI:15377"/>
        <dbReference type="ChEBI" id="CHEBI:29999"/>
        <dbReference type="ChEBI" id="CHEBI:43474"/>
        <dbReference type="ChEBI" id="CHEBI:83421"/>
        <dbReference type="EC" id="3.1.3.16"/>
    </reaction>
</comment>
<dbReference type="InterPro" id="IPR013767">
    <property type="entry name" value="PAS_fold"/>
</dbReference>
<keyword evidence="2" id="KW-0597">Phosphoprotein</keyword>
<protein>
    <recommendedName>
        <fullName evidence="1">protein-serine/threonine phosphatase</fullName>
        <ecNumber evidence="1">3.1.3.16</ecNumber>
    </recommendedName>
    <alternativeName>
        <fullName evidence="15">Protein-serine/threonine phosphatase</fullName>
    </alternativeName>
    <alternativeName>
        <fullName evidence="14">Serine/threonine-protein kinase</fullName>
    </alternativeName>
</protein>
<evidence type="ECO:0000256" key="11">
    <source>
        <dbReference type="ARBA" id="ARBA00023211"/>
    </source>
</evidence>
<dbReference type="FunFam" id="3.60.40.10:FF:000005">
    <property type="entry name" value="Serine/threonine protein phosphatase"/>
    <property type="match status" value="1"/>
</dbReference>
<keyword evidence="11" id="KW-0464">Manganese</keyword>
<dbReference type="Gene3D" id="3.30.450.20">
    <property type="entry name" value="PAS domain"/>
    <property type="match status" value="2"/>
</dbReference>
<feature type="domain" description="PAS" evidence="17">
    <location>
        <begin position="26"/>
        <end position="90"/>
    </location>
</feature>
<dbReference type="Pfam" id="PF00989">
    <property type="entry name" value="PAS"/>
    <property type="match status" value="1"/>
</dbReference>
<dbReference type="EC" id="3.1.3.16" evidence="1"/>
<evidence type="ECO:0000256" key="10">
    <source>
        <dbReference type="ARBA" id="ARBA00022912"/>
    </source>
</evidence>
<proteinExistence type="predicted"/>
<evidence type="ECO:0000256" key="9">
    <source>
        <dbReference type="ARBA" id="ARBA00022842"/>
    </source>
</evidence>
<dbReference type="STRING" id="943816.AN217_15445"/>
<evidence type="ECO:0000259" key="17">
    <source>
        <dbReference type="PROSITE" id="PS50112"/>
    </source>
</evidence>
<dbReference type="Gene3D" id="3.30.450.40">
    <property type="match status" value="1"/>
</dbReference>
<organism evidence="19 20">
    <name type="scientific">Streptomyces qinglanensis</name>
    <dbReference type="NCBI Taxonomy" id="943816"/>
    <lineage>
        <taxon>Bacteria</taxon>
        <taxon>Bacillati</taxon>
        <taxon>Actinomycetota</taxon>
        <taxon>Actinomycetes</taxon>
        <taxon>Kitasatosporales</taxon>
        <taxon>Streptomycetaceae</taxon>
        <taxon>Streptomyces</taxon>
    </lineage>
</organism>
<reference evidence="20" key="1">
    <citation type="submission" date="2016-10" db="EMBL/GenBank/DDBJ databases">
        <authorList>
            <person name="Varghese N."/>
            <person name="Submissions S."/>
        </authorList>
    </citation>
    <scope>NUCLEOTIDE SEQUENCE [LARGE SCALE GENOMIC DNA]</scope>
    <source>
        <strain evidence="20">CGMCC 4.6825</strain>
    </source>
</reference>
<keyword evidence="7" id="KW-0378">Hydrolase</keyword>
<dbReference type="CDD" id="cd00130">
    <property type="entry name" value="PAS"/>
    <property type="match status" value="2"/>
</dbReference>
<dbReference type="SUPFAM" id="SSF55781">
    <property type="entry name" value="GAF domain-like"/>
    <property type="match status" value="1"/>
</dbReference>
<dbReference type="InterPro" id="IPR036457">
    <property type="entry name" value="PPM-type-like_dom_sf"/>
</dbReference>
<evidence type="ECO:0000256" key="5">
    <source>
        <dbReference type="ARBA" id="ARBA00022741"/>
    </source>
</evidence>
<keyword evidence="4" id="KW-0479">Metal-binding</keyword>
<evidence type="ECO:0000256" key="7">
    <source>
        <dbReference type="ARBA" id="ARBA00022801"/>
    </source>
</evidence>
<evidence type="ECO:0000313" key="20">
    <source>
        <dbReference type="Proteomes" id="UP000182841"/>
    </source>
</evidence>
<name>A0A1H9R796_9ACTN</name>
<evidence type="ECO:0000256" key="16">
    <source>
        <dbReference type="SAM" id="MobiDB-lite"/>
    </source>
</evidence>
<evidence type="ECO:0000256" key="4">
    <source>
        <dbReference type="ARBA" id="ARBA00022723"/>
    </source>
</evidence>
<dbReference type="InterPro" id="IPR052016">
    <property type="entry name" value="Bact_Sigma-Reg"/>
</dbReference>
<dbReference type="GO" id="GO:0005524">
    <property type="term" value="F:ATP binding"/>
    <property type="evidence" value="ECO:0007669"/>
    <property type="project" value="UniProtKB-KW"/>
</dbReference>
<dbReference type="SMART" id="SM00065">
    <property type="entry name" value="GAF"/>
    <property type="match status" value="1"/>
</dbReference>
<dbReference type="AlphaFoldDB" id="A0A1H9R796"/>
<dbReference type="InterPro" id="IPR013656">
    <property type="entry name" value="PAS_4"/>
</dbReference>
<dbReference type="GO" id="GO:0006355">
    <property type="term" value="P:regulation of DNA-templated transcription"/>
    <property type="evidence" value="ECO:0007669"/>
    <property type="project" value="InterPro"/>
</dbReference>
<keyword evidence="10" id="KW-0904">Protein phosphatase</keyword>
<dbReference type="PANTHER" id="PTHR43156:SF2">
    <property type="entry name" value="STAGE II SPORULATION PROTEIN E"/>
    <property type="match status" value="1"/>
</dbReference>
<keyword evidence="3" id="KW-0808">Transferase</keyword>
<dbReference type="Pfam" id="PF01590">
    <property type="entry name" value="GAF"/>
    <property type="match status" value="1"/>
</dbReference>
<dbReference type="GO" id="GO:0004722">
    <property type="term" value="F:protein serine/threonine phosphatase activity"/>
    <property type="evidence" value="ECO:0007669"/>
    <property type="project" value="UniProtKB-EC"/>
</dbReference>
<dbReference type="InterPro" id="IPR035965">
    <property type="entry name" value="PAS-like_dom_sf"/>
</dbReference>
<dbReference type="SMART" id="SM00331">
    <property type="entry name" value="PP2C_SIG"/>
    <property type="match status" value="1"/>
</dbReference>
<dbReference type="FunFam" id="3.30.450.40:FF:000035">
    <property type="entry name" value="PAS sensor protein"/>
    <property type="match status" value="1"/>
</dbReference>
<dbReference type="PROSITE" id="PS50112">
    <property type="entry name" value="PAS"/>
    <property type="match status" value="2"/>
</dbReference>
<evidence type="ECO:0000256" key="1">
    <source>
        <dbReference type="ARBA" id="ARBA00013081"/>
    </source>
</evidence>
<dbReference type="RefSeq" id="WP_239501896.1">
    <property type="nucleotide sequence ID" value="NZ_FOGO01000003.1"/>
</dbReference>
<dbReference type="PROSITE" id="PS51746">
    <property type="entry name" value="PPM_2"/>
    <property type="match status" value="1"/>
</dbReference>
<evidence type="ECO:0000259" key="18">
    <source>
        <dbReference type="PROSITE" id="PS51746"/>
    </source>
</evidence>
<dbReference type="InterPro" id="IPR003018">
    <property type="entry name" value="GAF"/>
</dbReference>
<keyword evidence="6" id="KW-0418">Kinase</keyword>
<evidence type="ECO:0000256" key="3">
    <source>
        <dbReference type="ARBA" id="ARBA00022679"/>
    </source>
</evidence>
<dbReference type="Pfam" id="PF07228">
    <property type="entry name" value="SpoIIE"/>
    <property type="match status" value="1"/>
</dbReference>
<dbReference type="InterPro" id="IPR029016">
    <property type="entry name" value="GAF-like_dom_sf"/>
</dbReference>
<feature type="domain" description="PAS" evidence="17">
    <location>
        <begin position="148"/>
        <end position="211"/>
    </location>
</feature>
<gene>
    <name evidence="19" type="ORF">SAMN05421870_103359</name>
</gene>
<dbReference type="PANTHER" id="PTHR43156">
    <property type="entry name" value="STAGE II SPORULATION PROTEIN E-RELATED"/>
    <property type="match status" value="1"/>
</dbReference>
<keyword evidence="20" id="KW-1185">Reference proteome</keyword>
<dbReference type="Pfam" id="PF08448">
    <property type="entry name" value="PAS_4"/>
    <property type="match status" value="1"/>
</dbReference>
<keyword evidence="9" id="KW-0460">Magnesium</keyword>
<evidence type="ECO:0000256" key="14">
    <source>
        <dbReference type="ARBA" id="ARBA00075117"/>
    </source>
</evidence>
<dbReference type="SMART" id="SM00091">
    <property type="entry name" value="PAS"/>
    <property type="match status" value="2"/>
</dbReference>